<dbReference type="PRINTS" id="PR00756">
    <property type="entry name" value="ALADIPTASE"/>
</dbReference>
<comment type="similarity">
    <text evidence="3">Belongs to the peptidase M1 family.</text>
</comment>
<feature type="chain" id="PRO_5040963089" description="Aminopeptidase N" evidence="13">
    <location>
        <begin position="23"/>
        <end position="612"/>
    </location>
</feature>
<dbReference type="Proteomes" id="UP001149140">
    <property type="component" value="Unassembled WGS sequence"/>
</dbReference>
<evidence type="ECO:0000256" key="12">
    <source>
        <dbReference type="ARBA" id="ARBA00031533"/>
    </source>
</evidence>
<sequence>MRRGLLLVVVAAVAAFGGMALAGAGGTGKPDDVPLARTAAAAPPTACVNGSGDLGDTYYPGIGNGGYDVTHYDLNIGYNPTTHILNGKATITAAATQNLCRFNLDLRGLTVDSVKVDGAAATFARDGRELMITPAASLVASHGFSVEVVYHGEPGPAPRDPDNFIDGWNYTENGSYTSTPPQGADTWYPCNNNTNDKATFTFNVTVPSDRQVMSNGQLISNTVDEAAGTSNWVWEETEPMATYLATLNIGKFTILRDTTASGIPIINGVRPDQLTDTARTRLAGIGNIIDFFGTKFGKYPFSSVGAIVDVTNAGYQMETQTRPEFTSANGLSALAHELAHQWFGDHVAVRRMRDVWLSEGFATFANWLWVENGGGTTAQAAFNTQYARAANTTFWNNTVFDPGVVNQYQNATVYTRGGMTLQALRAKLGDDTFFQILKDYVSTFGGGTASTDDFMAIAQRDSGQDLRDFFKQWLYTPGKPNETYCYCVAPVGGTSPVGGSVPATLALTLGTPPVFAPFTPGVAKDYTTSTTANVISTAENASLTVSDPGHLMNGAYALPSLLEVSFSKSAWTAPTANETVTIDFKQHIGETDALRTGAYSKTLTFTLSTTQP</sequence>
<feature type="signal peptide" evidence="13">
    <location>
        <begin position="1"/>
        <end position="22"/>
    </location>
</feature>
<dbReference type="InterPro" id="IPR014782">
    <property type="entry name" value="Peptidase_M1_dom"/>
</dbReference>
<dbReference type="InterPro" id="IPR045357">
    <property type="entry name" value="Aminopeptidase_N-like_N"/>
</dbReference>
<comment type="catalytic activity">
    <reaction evidence="1">
        <text>Release of an N-terminal amino acid, Xaa-|-Yaa- from a peptide, amide or arylamide. Xaa is preferably Ala, but may be most amino acids including Pro (slow action). When a terminal hydrophobic residue is followed by a prolyl residue, the two may be released as an intact Xaa-Pro dipeptide.</text>
        <dbReference type="EC" id="3.4.11.2"/>
    </reaction>
</comment>
<dbReference type="PANTHER" id="PTHR11533">
    <property type="entry name" value="PROTEASE M1 ZINC METALLOPROTEASE"/>
    <property type="match status" value="1"/>
</dbReference>
<dbReference type="InterPro" id="IPR042097">
    <property type="entry name" value="Aminopeptidase_N-like_N_sf"/>
</dbReference>
<dbReference type="Gene3D" id="2.60.40.1730">
    <property type="entry name" value="tricorn interacting facor f3 domain"/>
    <property type="match status" value="1"/>
</dbReference>
<gene>
    <name evidence="16" type="ORF">OM076_18120</name>
</gene>
<evidence type="ECO:0000256" key="5">
    <source>
        <dbReference type="ARBA" id="ARBA00015611"/>
    </source>
</evidence>
<keyword evidence="13" id="KW-0732">Signal</keyword>
<evidence type="ECO:0000313" key="17">
    <source>
        <dbReference type="Proteomes" id="UP001149140"/>
    </source>
</evidence>
<evidence type="ECO:0000256" key="2">
    <source>
        <dbReference type="ARBA" id="ARBA00001947"/>
    </source>
</evidence>
<keyword evidence="8" id="KW-0378">Hydrolase</keyword>
<keyword evidence="7" id="KW-0479">Metal-binding</keyword>
<dbReference type="SUPFAM" id="SSF63737">
    <property type="entry name" value="Leukotriene A4 hydrolase N-terminal domain"/>
    <property type="match status" value="1"/>
</dbReference>
<evidence type="ECO:0000256" key="11">
    <source>
        <dbReference type="ARBA" id="ARBA00029811"/>
    </source>
</evidence>
<evidence type="ECO:0000256" key="9">
    <source>
        <dbReference type="ARBA" id="ARBA00022833"/>
    </source>
</evidence>
<organism evidence="16 17">
    <name type="scientific">Solirubrobacter ginsenosidimutans</name>
    <dbReference type="NCBI Taxonomy" id="490573"/>
    <lineage>
        <taxon>Bacteria</taxon>
        <taxon>Bacillati</taxon>
        <taxon>Actinomycetota</taxon>
        <taxon>Thermoleophilia</taxon>
        <taxon>Solirubrobacterales</taxon>
        <taxon>Solirubrobacteraceae</taxon>
        <taxon>Solirubrobacter</taxon>
    </lineage>
</organism>
<evidence type="ECO:0000259" key="15">
    <source>
        <dbReference type="Pfam" id="PF17900"/>
    </source>
</evidence>
<feature type="domain" description="Peptidase M1 membrane alanine aminopeptidase" evidence="14">
    <location>
        <begin position="332"/>
        <end position="473"/>
    </location>
</feature>
<evidence type="ECO:0000256" key="1">
    <source>
        <dbReference type="ARBA" id="ARBA00000098"/>
    </source>
</evidence>
<dbReference type="Pfam" id="PF17900">
    <property type="entry name" value="Peptidase_M1_N"/>
    <property type="match status" value="1"/>
</dbReference>
<keyword evidence="10" id="KW-0482">Metalloprotease</keyword>
<evidence type="ECO:0000259" key="14">
    <source>
        <dbReference type="Pfam" id="PF01433"/>
    </source>
</evidence>
<dbReference type="RefSeq" id="WP_270041431.1">
    <property type="nucleotide sequence ID" value="NZ_JAPDOD010000017.1"/>
</dbReference>
<dbReference type="EC" id="3.4.11.2" evidence="4"/>
<dbReference type="InterPro" id="IPR027268">
    <property type="entry name" value="Peptidase_M4/M1_CTD_sf"/>
</dbReference>
<name>A0A9X3S1D1_9ACTN</name>
<accession>A0A9X3S1D1</accession>
<dbReference type="Gene3D" id="1.10.390.10">
    <property type="entry name" value="Neutral Protease Domain 2"/>
    <property type="match status" value="1"/>
</dbReference>
<evidence type="ECO:0000256" key="10">
    <source>
        <dbReference type="ARBA" id="ARBA00023049"/>
    </source>
</evidence>
<reference evidence="16" key="1">
    <citation type="submission" date="2022-10" db="EMBL/GenBank/DDBJ databases">
        <title>The WGS of Solirubrobacter ginsenosidimutans DSM 21036.</title>
        <authorList>
            <person name="Jiang Z."/>
        </authorList>
    </citation>
    <scope>NUCLEOTIDE SEQUENCE</scope>
    <source>
        <strain evidence="16">DSM 21036</strain>
    </source>
</reference>
<dbReference type="GO" id="GO:0006508">
    <property type="term" value="P:proteolysis"/>
    <property type="evidence" value="ECO:0007669"/>
    <property type="project" value="UniProtKB-KW"/>
</dbReference>
<dbReference type="SUPFAM" id="SSF55486">
    <property type="entry name" value="Metalloproteases ('zincins'), catalytic domain"/>
    <property type="match status" value="1"/>
</dbReference>
<evidence type="ECO:0000256" key="13">
    <source>
        <dbReference type="SAM" id="SignalP"/>
    </source>
</evidence>
<dbReference type="InterPro" id="IPR050344">
    <property type="entry name" value="Peptidase_M1_aminopeptidases"/>
</dbReference>
<dbReference type="AlphaFoldDB" id="A0A9X3S1D1"/>
<evidence type="ECO:0000256" key="6">
    <source>
        <dbReference type="ARBA" id="ARBA00022670"/>
    </source>
</evidence>
<dbReference type="CDD" id="cd09603">
    <property type="entry name" value="M1_APN_like"/>
    <property type="match status" value="1"/>
</dbReference>
<comment type="cofactor">
    <cofactor evidence="2">
        <name>Zn(2+)</name>
        <dbReference type="ChEBI" id="CHEBI:29105"/>
    </cofactor>
</comment>
<evidence type="ECO:0000256" key="8">
    <source>
        <dbReference type="ARBA" id="ARBA00022801"/>
    </source>
</evidence>
<proteinExistence type="inferred from homology"/>
<evidence type="ECO:0000256" key="4">
    <source>
        <dbReference type="ARBA" id="ARBA00012564"/>
    </source>
</evidence>
<keyword evidence="17" id="KW-1185">Reference proteome</keyword>
<dbReference type="Pfam" id="PF01433">
    <property type="entry name" value="Peptidase_M1"/>
    <property type="match status" value="1"/>
</dbReference>
<dbReference type="InterPro" id="IPR001930">
    <property type="entry name" value="Peptidase_M1"/>
</dbReference>
<keyword evidence="6" id="KW-0645">Protease</keyword>
<evidence type="ECO:0000256" key="7">
    <source>
        <dbReference type="ARBA" id="ARBA00022723"/>
    </source>
</evidence>
<dbReference type="GO" id="GO:0008270">
    <property type="term" value="F:zinc ion binding"/>
    <property type="evidence" value="ECO:0007669"/>
    <property type="project" value="InterPro"/>
</dbReference>
<comment type="caution">
    <text evidence="16">The sequence shown here is derived from an EMBL/GenBank/DDBJ whole genome shotgun (WGS) entry which is preliminary data.</text>
</comment>
<protein>
    <recommendedName>
        <fullName evidence="5">Aminopeptidase N</fullName>
        <ecNumber evidence="4">3.4.11.2</ecNumber>
    </recommendedName>
    <alternativeName>
        <fullName evidence="11">Alanine aminopeptidase</fullName>
    </alternativeName>
    <alternativeName>
        <fullName evidence="12">Lysyl aminopeptidase</fullName>
    </alternativeName>
</protein>
<evidence type="ECO:0000313" key="16">
    <source>
        <dbReference type="EMBL" id="MDA0162194.1"/>
    </source>
</evidence>
<dbReference type="GO" id="GO:0016285">
    <property type="term" value="F:alanyl aminopeptidase activity"/>
    <property type="evidence" value="ECO:0007669"/>
    <property type="project" value="UniProtKB-EC"/>
</dbReference>
<feature type="domain" description="Aminopeptidase N-like N-terminal" evidence="15">
    <location>
        <begin position="70"/>
        <end position="244"/>
    </location>
</feature>
<evidence type="ECO:0000256" key="3">
    <source>
        <dbReference type="ARBA" id="ARBA00010136"/>
    </source>
</evidence>
<dbReference type="GO" id="GO:0008237">
    <property type="term" value="F:metallopeptidase activity"/>
    <property type="evidence" value="ECO:0007669"/>
    <property type="project" value="UniProtKB-KW"/>
</dbReference>
<dbReference type="EMBL" id="JAPDOD010000017">
    <property type="protein sequence ID" value="MDA0162194.1"/>
    <property type="molecule type" value="Genomic_DNA"/>
</dbReference>
<keyword evidence="9" id="KW-0862">Zinc</keyword>